<dbReference type="EMBL" id="CACVKT020010086">
    <property type="protein sequence ID" value="CAC5424855.1"/>
    <property type="molecule type" value="Genomic_DNA"/>
</dbReference>
<evidence type="ECO:0000259" key="1">
    <source>
        <dbReference type="Pfam" id="PF13570"/>
    </source>
</evidence>
<keyword evidence="3" id="KW-1185">Reference proteome</keyword>
<dbReference type="PANTHER" id="PTHR44394">
    <property type="entry name" value="BETA-ALANINE-ACTIVATING ENZYME"/>
    <property type="match status" value="1"/>
</dbReference>
<reference evidence="2 3" key="1">
    <citation type="submission" date="2020-06" db="EMBL/GenBank/DDBJ databases">
        <authorList>
            <person name="Li R."/>
            <person name="Bekaert M."/>
        </authorList>
    </citation>
    <scope>NUCLEOTIDE SEQUENCE [LARGE SCALE GENOMIC DNA]</scope>
    <source>
        <strain evidence="3">wild</strain>
    </source>
</reference>
<dbReference type="OrthoDB" id="10069592at2759"/>
<proteinExistence type="predicted"/>
<evidence type="ECO:0000313" key="3">
    <source>
        <dbReference type="Proteomes" id="UP000507470"/>
    </source>
</evidence>
<keyword evidence="2" id="KW-0436">Ligase</keyword>
<sequence length="267" mass="30084">MIGHGSIFASPCVSSQPHLIFCATLGGIVAAIHGDSGTLLWKHNCTKPVFSSPMLTKSGICVGCVDRQIYHIHFQGQMTWQFTVEDLVFSSPTFVDNVILFGSDDCHLYCLSMEGCLIWTVKVESAVYSSPFTFTLNYFQQDHDIIKTKPKDFQNNMYFLSNCSPPNFSQPEDILCKNSSCNLFEAEQSNKLKTDTIKNGTIQRNRKEQRFVTSASTDGYLYIVDFYSGEIISKHFLSGQIFSSPVVYDNCLVFGCRNDFVYCFSIK</sequence>
<protein>
    <submittedName>
        <fullName evidence="2">AASDH</fullName>
        <ecNumber evidence="2">6.2.1.-</ecNumber>
    </submittedName>
</protein>
<dbReference type="Pfam" id="PF13570">
    <property type="entry name" value="Beta-prop_ACSF4"/>
    <property type="match status" value="1"/>
</dbReference>
<dbReference type="InterPro" id="IPR015943">
    <property type="entry name" value="WD40/YVTN_repeat-like_dom_sf"/>
</dbReference>
<evidence type="ECO:0000313" key="2">
    <source>
        <dbReference type="EMBL" id="CAC5424855.1"/>
    </source>
</evidence>
<dbReference type="InterPro" id="IPR002372">
    <property type="entry name" value="PQQ_rpt_dom"/>
</dbReference>
<dbReference type="InterPro" id="IPR052091">
    <property type="entry name" value="Beta-ala_Activ/Resist"/>
</dbReference>
<dbReference type="Gene3D" id="2.130.10.10">
    <property type="entry name" value="YVTN repeat-like/Quinoprotein amine dehydrogenase"/>
    <property type="match status" value="2"/>
</dbReference>
<feature type="domain" description="Pyrrolo-quinoline quinone repeat" evidence="1">
    <location>
        <begin position="4"/>
        <end position="141"/>
    </location>
</feature>
<dbReference type="Proteomes" id="UP000507470">
    <property type="component" value="Unassembled WGS sequence"/>
</dbReference>
<dbReference type="EC" id="6.2.1.-" evidence="2"/>
<dbReference type="InterPro" id="IPR018391">
    <property type="entry name" value="PQQ_b-propeller_rpt"/>
</dbReference>
<dbReference type="AlphaFoldDB" id="A0A6J8EZC8"/>
<dbReference type="SUPFAM" id="SSF50998">
    <property type="entry name" value="Quinoprotein alcohol dehydrogenase-like"/>
    <property type="match status" value="1"/>
</dbReference>
<dbReference type="SMART" id="SM00564">
    <property type="entry name" value="PQQ"/>
    <property type="match status" value="4"/>
</dbReference>
<name>A0A6J8EZC8_MYTCO</name>
<gene>
    <name evidence="2" type="ORF">MCOR_56726</name>
</gene>
<dbReference type="GO" id="GO:0016874">
    <property type="term" value="F:ligase activity"/>
    <property type="evidence" value="ECO:0007669"/>
    <property type="project" value="UniProtKB-KW"/>
</dbReference>
<dbReference type="GO" id="GO:0043041">
    <property type="term" value="P:amino acid activation for nonribosomal peptide biosynthetic process"/>
    <property type="evidence" value="ECO:0007669"/>
    <property type="project" value="TreeGrafter"/>
</dbReference>
<dbReference type="InterPro" id="IPR011047">
    <property type="entry name" value="Quinoprotein_ADH-like_sf"/>
</dbReference>
<organism evidence="2 3">
    <name type="scientific">Mytilus coruscus</name>
    <name type="common">Sea mussel</name>
    <dbReference type="NCBI Taxonomy" id="42192"/>
    <lineage>
        <taxon>Eukaryota</taxon>
        <taxon>Metazoa</taxon>
        <taxon>Spiralia</taxon>
        <taxon>Lophotrochozoa</taxon>
        <taxon>Mollusca</taxon>
        <taxon>Bivalvia</taxon>
        <taxon>Autobranchia</taxon>
        <taxon>Pteriomorphia</taxon>
        <taxon>Mytilida</taxon>
        <taxon>Mytiloidea</taxon>
        <taxon>Mytilidae</taxon>
        <taxon>Mytilinae</taxon>
        <taxon>Mytilus</taxon>
    </lineage>
</organism>
<dbReference type="PANTHER" id="PTHR44394:SF1">
    <property type="entry name" value="BETA-ALANINE-ACTIVATING ENZYME"/>
    <property type="match status" value="1"/>
</dbReference>
<accession>A0A6J8EZC8</accession>